<reference evidence="3 4" key="1">
    <citation type="submission" date="2018-05" db="EMBL/GenBank/DDBJ databases">
        <title>Genomic Encyclopedia of Type Strains, Phase IV (KMG-V): Genome sequencing to study the core and pangenomes of soil and plant-associated prokaryotes.</title>
        <authorList>
            <person name="Whitman W."/>
        </authorList>
    </citation>
    <scope>NUCLEOTIDE SEQUENCE [LARGE SCALE GENOMIC DNA]</scope>
    <source>
        <strain evidence="3 4">PNA 200-10</strain>
    </source>
</reference>
<accession>A0A2V2BGL5</accession>
<dbReference type="Proteomes" id="UP000245981">
    <property type="component" value="Unassembled WGS sequence"/>
</dbReference>
<evidence type="ECO:0000313" key="2">
    <source>
        <dbReference type="EMBL" id="MBW1257643.1"/>
    </source>
</evidence>
<dbReference type="GeneID" id="99736096"/>
<dbReference type="AlphaFoldDB" id="A0A2V2BGL5"/>
<evidence type="ECO:0008006" key="6">
    <source>
        <dbReference type="Google" id="ProtNLM"/>
    </source>
</evidence>
<evidence type="ECO:0000313" key="4">
    <source>
        <dbReference type="Proteomes" id="UP000245981"/>
    </source>
</evidence>
<keyword evidence="1" id="KW-0732">Signal</keyword>
<dbReference type="PROSITE" id="PS51257">
    <property type="entry name" value="PROKAR_LIPOPROTEIN"/>
    <property type="match status" value="1"/>
</dbReference>
<feature type="chain" id="PRO_5016048707" description="Secretin/TonB short N-terminal domain-containing protein" evidence="1">
    <location>
        <begin position="18"/>
        <end position="109"/>
    </location>
</feature>
<evidence type="ECO:0000313" key="3">
    <source>
        <dbReference type="EMBL" id="PWK96377.1"/>
    </source>
</evidence>
<evidence type="ECO:0000313" key="5">
    <source>
        <dbReference type="Proteomes" id="UP001197236"/>
    </source>
</evidence>
<protein>
    <recommendedName>
        <fullName evidence="6">Secretin/TonB short N-terminal domain-containing protein</fullName>
    </recommendedName>
</protein>
<reference evidence="2 5" key="2">
    <citation type="submission" date="2021-07" db="EMBL/GenBank/DDBJ databases">
        <title>A novel phosphonate cluster across the Pantoea species complex is important for pathogenicity in onion.</title>
        <authorList>
            <person name="Zhao M."/>
            <person name="Stice S."/>
            <person name="Shin G.Y."/>
            <person name="Coutinho T."/>
            <person name="Gitaitis R."/>
            <person name="Kvitko B."/>
            <person name="Dutta B."/>
        </authorList>
    </citation>
    <scope>NUCLEOTIDE SEQUENCE [LARGE SCALE GENOMIC DNA]</scope>
    <source>
        <strain evidence="2 5">BD 382</strain>
    </source>
</reference>
<organism evidence="3 4">
    <name type="scientific">Pantoea allii</name>
    <dbReference type="NCBI Taxonomy" id="574096"/>
    <lineage>
        <taxon>Bacteria</taxon>
        <taxon>Pseudomonadati</taxon>
        <taxon>Pseudomonadota</taxon>
        <taxon>Gammaproteobacteria</taxon>
        <taxon>Enterobacterales</taxon>
        <taxon>Erwiniaceae</taxon>
        <taxon>Pantoea</taxon>
    </lineage>
</organism>
<dbReference type="Gene3D" id="3.55.50.30">
    <property type="match status" value="1"/>
</dbReference>
<dbReference type="EMBL" id="JAHVXZ010000004">
    <property type="protein sequence ID" value="MBW1257643.1"/>
    <property type="molecule type" value="Genomic_DNA"/>
</dbReference>
<feature type="signal peptide" evidence="1">
    <location>
        <begin position="1"/>
        <end position="17"/>
    </location>
</feature>
<keyword evidence="5" id="KW-1185">Reference proteome</keyword>
<dbReference type="EMBL" id="QGHF01000006">
    <property type="protein sequence ID" value="PWK96377.1"/>
    <property type="molecule type" value="Genomic_DNA"/>
</dbReference>
<sequence length="109" mass="11436">MYSVSLKSLGVLMLAAACTSCSPSSSGHISPGKCDIEGTYHVNLPRFDETAQQLAHASGCFIETDLSRTGAVHVNPVQGTMTLREAVSDAIKGTSLKIVAQKPDSITVE</sequence>
<name>A0A2V2BGL5_9GAMM</name>
<gene>
    <name evidence="3" type="ORF">C7431_106310</name>
    <name evidence="2" type="ORF">KYI95_10620</name>
</gene>
<dbReference type="Proteomes" id="UP001197236">
    <property type="component" value="Unassembled WGS sequence"/>
</dbReference>
<comment type="caution">
    <text evidence="3">The sequence shown here is derived from an EMBL/GenBank/DDBJ whole genome shotgun (WGS) entry which is preliminary data.</text>
</comment>
<evidence type="ECO:0000256" key="1">
    <source>
        <dbReference type="SAM" id="SignalP"/>
    </source>
</evidence>
<proteinExistence type="predicted"/>
<dbReference type="RefSeq" id="WP_063880432.1">
    <property type="nucleotide sequence ID" value="NZ_CP125958.1"/>
</dbReference>
<dbReference type="OrthoDB" id="886764at2"/>
<dbReference type="STRING" id="574096.HA38_20395"/>